<evidence type="ECO:0008006" key="5">
    <source>
        <dbReference type="Google" id="ProtNLM"/>
    </source>
</evidence>
<accession>A0A0K6I088</accession>
<dbReference type="EMBL" id="CYHE01000006">
    <property type="protein sequence ID" value="CUA96687.1"/>
    <property type="molecule type" value="Genomic_DNA"/>
</dbReference>
<dbReference type="PROSITE" id="PS51257">
    <property type="entry name" value="PROKAR_LIPOPROTEIN"/>
    <property type="match status" value="1"/>
</dbReference>
<keyword evidence="4" id="KW-1185">Reference proteome</keyword>
<dbReference type="InterPro" id="IPR037873">
    <property type="entry name" value="BamE-like"/>
</dbReference>
<dbReference type="OrthoDB" id="7225452at2"/>
<evidence type="ECO:0000256" key="1">
    <source>
        <dbReference type="ARBA" id="ARBA00022729"/>
    </source>
</evidence>
<proteinExistence type="predicted"/>
<evidence type="ECO:0000313" key="3">
    <source>
        <dbReference type="EMBL" id="CUA96687.1"/>
    </source>
</evidence>
<dbReference type="AlphaFoldDB" id="A0A0K6I088"/>
<name>A0A0K6I088_9HYPH</name>
<gene>
    <name evidence="3" type="ORF">Ga0061067_10645</name>
</gene>
<protein>
    <recommendedName>
        <fullName evidence="5">SmpA / OmlA family</fullName>
    </recommendedName>
</protein>
<keyword evidence="1 2" id="KW-0732">Signal</keyword>
<evidence type="ECO:0000256" key="2">
    <source>
        <dbReference type="SAM" id="SignalP"/>
    </source>
</evidence>
<reference evidence="4" key="1">
    <citation type="submission" date="2015-08" db="EMBL/GenBank/DDBJ databases">
        <authorList>
            <person name="Varghese N."/>
        </authorList>
    </citation>
    <scope>NUCLEOTIDE SEQUENCE [LARGE SCALE GENOMIC DNA]</scope>
    <source>
        <strain evidence="4">DSM 23407</strain>
    </source>
</reference>
<dbReference type="Proteomes" id="UP000183900">
    <property type="component" value="Unassembled WGS sequence"/>
</dbReference>
<organism evidence="3 4">
    <name type="scientific">Pannonibacter indicus</name>
    <dbReference type="NCBI Taxonomy" id="466044"/>
    <lineage>
        <taxon>Bacteria</taxon>
        <taxon>Pseudomonadati</taxon>
        <taxon>Pseudomonadota</taxon>
        <taxon>Alphaproteobacteria</taxon>
        <taxon>Hyphomicrobiales</taxon>
        <taxon>Stappiaceae</taxon>
        <taxon>Pannonibacter</taxon>
    </lineage>
</organism>
<dbReference type="RefSeq" id="WP_050473961.1">
    <property type="nucleotide sequence ID" value="NZ_CYHE01000006.1"/>
</dbReference>
<feature type="signal peptide" evidence="2">
    <location>
        <begin position="1"/>
        <end position="20"/>
    </location>
</feature>
<evidence type="ECO:0000313" key="4">
    <source>
        <dbReference type="Proteomes" id="UP000183900"/>
    </source>
</evidence>
<feature type="chain" id="PRO_5005504541" description="SmpA / OmlA family" evidence="2">
    <location>
        <begin position="21"/>
        <end position="127"/>
    </location>
</feature>
<sequence length="127" mass="13811">MKKILTALVVGLTLAGCASSGNQSLRNETEASVSAKLTEGKTTRSEVQQMFGSPYQTSFTSEGEEIWTYQLDNLQADAVNFIPVVGALGTSHSGKRKQLVVLFNSKNIVRRYSMTDSDVSVKTGVFR</sequence>
<dbReference type="Gene3D" id="3.30.1450.10">
    <property type="match status" value="1"/>
</dbReference>